<dbReference type="AlphaFoldDB" id="A0A812LTC3"/>
<gene>
    <name evidence="3" type="primary">ML2</name>
    <name evidence="3" type="ORF">SNEC2469_LOCUS5178</name>
</gene>
<dbReference type="SUPFAM" id="SSF54928">
    <property type="entry name" value="RNA-binding domain, RBD"/>
    <property type="match status" value="1"/>
</dbReference>
<feature type="domain" description="Mei2-like C-terminal RNA recognition motif" evidence="2">
    <location>
        <begin position="254"/>
        <end position="352"/>
    </location>
</feature>
<dbReference type="InterPro" id="IPR035979">
    <property type="entry name" value="RBD_domain_sf"/>
</dbReference>
<accession>A0A812LTC3</accession>
<organism evidence="3 4">
    <name type="scientific">Symbiodinium necroappetens</name>
    <dbReference type="NCBI Taxonomy" id="1628268"/>
    <lineage>
        <taxon>Eukaryota</taxon>
        <taxon>Sar</taxon>
        <taxon>Alveolata</taxon>
        <taxon>Dinophyceae</taxon>
        <taxon>Suessiales</taxon>
        <taxon>Symbiodiniaceae</taxon>
        <taxon>Symbiodinium</taxon>
    </lineage>
</organism>
<sequence length="450" mass="49134">MFGMPKSGAFGLGRSSPTAELSNTVAITDAKWNWPVVDQQVVSVLSEFGEIARLDTSLVTVAGCLLVTFFDVRCAQRLMLSGIAQVKPFPPAAHDCRTVRVNMLAFAERVGEAGGGFSQFGEVADISLQGDAAIVEFYDIRSGHMLLAASQGTAVPWVWQPSVLDAKMENPEMTGPEDLLQMIGAEPLAGFLQAAQGLVPPEDEASLGSPQDDKKAAQAAAERGNRPLRTKVSNKEFQKYDIDVDKIQLGKDPRTTTMVRNIPNGCSRKSFLQFLEKNALGDRFTFFYMPCKEHRNVPAGFAFINFVSPMDVLKLFVLLKTGSWGDFMKNQSKAPALSYARFQGHQELSDHFSSSAVLHEQDPEKRPIFRPENLAKSENLMITPPVLQMPTFLPGGYDDKPGLGIFGPGDQSLDKLGNLKGMHETSSQVDKGKTSDLPMYLKPDDLAIGA</sequence>
<dbReference type="OrthoDB" id="417481at2759"/>
<dbReference type="Proteomes" id="UP000601435">
    <property type="component" value="Unassembled WGS sequence"/>
</dbReference>
<evidence type="ECO:0000256" key="1">
    <source>
        <dbReference type="SAM" id="MobiDB-lite"/>
    </source>
</evidence>
<dbReference type="EMBL" id="CAJNJA010009808">
    <property type="protein sequence ID" value="CAE7250762.1"/>
    <property type="molecule type" value="Genomic_DNA"/>
</dbReference>
<proteinExistence type="predicted"/>
<evidence type="ECO:0000313" key="4">
    <source>
        <dbReference type="Proteomes" id="UP000601435"/>
    </source>
</evidence>
<comment type="caution">
    <text evidence="3">The sequence shown here is derived from an EMBL/GenBank/DDBJ whole genome shotgun (WGS) entry which is preliminary data.</text>
</comment>
<protein>
    <submittedName>
        <fullName evidence="3">ML2 protein</fullName>
    </submittedName>
</protein>
<name>A0A812LTC3_9DINO</name>
<evidence type="ECO:0000313" key="3">
    <source>
        <dbReference type="EMBL" id="CAE7250762.1"/>
    </source>
</evidence>
<keyword evidence="4" id="KW-1185">Reference proteome</keyword>
<reference evidence="3" key="1">
    <citation type="submission" date="2021-02" db="EMBL/GenBank/DDBJ databases">
        <authorList>
            <person name="Dougan E. K."/>
            <person name="Rhodes N."/>
            <person name="Thang M."/>
            <person name="Chan C."/>
        </authorList>
    </citation>
    <scope>NUCLEOTIDE SEQUENCE</scope>
</reference>
<evidence type="ECO:0000259" key="2">
    <source>
        <dbReference type="Pfam" id="PF04059"/>
    </source>
</evidence>
<dbReference type="InterPro" id="IPR007201">
    <property type="entry name" value="Mei2-like_Rrm_C"/>
</dbReference>
<dbReference type="Pfam" id="PF04059">
    <property type="entry name" value="RRM_2"/>
    <property type="match status" value="1"/>
</dbReference>
<dbReference type="GO" id="GO:0003676">
    <property type="term" value="F:nucleic acid binding"/>
    <property type="evidence" value="ECO:0007669"/>
    <property type="project" value="InterPro"/>
</dbReference>
<feature type="region of interest" description="Disordered" evidence="1">
    <location>
        <begin position="201"/>
        <end position="225"/>
    </location>
</feature>